<organism evidence="1 2">
    <name type="scientific">Crotalaria pallida</name>
    <name type="common">Smooth rattlebox</name>
    <name type="synonym">Crotalaria striata</name>
    <dbReference type="NCBI Taxonomy" id="3830"/>
    <lineage>
        <taxon>Eukaryota</taxon>
        <taxon>Viridiplantae</taxon>
        <taxon>Streptophyta</taxon>
        <taxon>Embryophyta</taxon>
        <taxon>Tracheophyta</taxon>
        <taxon>Spermatophyta</taxon>
        <taxon>Magnoliopsida</taxon>
        <taxon>eudicotyledons</taxon>
        <taxon>Gunneridae</taxon>
        <taxon>Pentapetalae</taxon>
        <taxon>rosids</taxon>
        <taxon>fabids</taxon>
        <taxon>Fabales</taxon>
        <taxon>Fabaceae</taxon>
        <taxon>Papilionoideae</taxon>
        <taxon>50 kb inversion clade</taxon>
        <taxon>genistoids sensu lato</taxon>
        <taxon>core genistoids</taxon>
        <taxon>Crotalarieae</taxon>
        <taxon>Crotalaria</taxon>
    </lineage>
</organism>
<evidence type="ECO:0000313" key="1">
    <source>
        <dbReference type="EMBL" id="KAK7276864.1"/>
    </source>
</evidence>
<dbReference type="PANTHER" id="PTHR36887:SF1">
    <property type="entry name" value="OS01G0532300 PROTEIN"/>
    <property type="match status" value="1"/>
</dbReference>
<dbReference type="AlphaFoldDB" id="A0AAN9IFU0"/>
<gene>
    <name evidence="1" type="ORF">RIF29_18010</name>
</gene>
<dbReference type="InterPro" id="IPR008480">
    <property type="entry name" value="DUF761_pln"/>
</dbReference>
<evidence type="ECO:0000313" key="2">
    <source>
        <dbReference type="Proteomes" id="UP001372338"/>
    </source>
</evidence>
<accession>A0AAN9IFU0</accession>
<name>A0AAN9IFU0_CROPI</name>
<dbReference type="Pfam" id="PF05553">
    <property type="entry name" value="DUF761"/>
    <property type="match status" value="1"/>
</dbReference>
<comment type="caution">
    <text evidence="1">The sequence shown here is derived from an EMBL/GenBank/DDBJ whole genome shotgun (WGS) entry which is preliminary data.</text>
</comment>
<proteinExistence type="predicted"/>
<protein>
    <submittedName>
        <fullName evidence="1">Uncharacterized protein</fullName>
    </submittedName>
</protein>
<dbReference type="Proteomes" id="UP001372338">
    <property type="component" value="Unassembled WGS sequence"/>
</dbReference>
<sequence>MIMNKFKISQILRPTYLSFIFNLLIITLGAEADLLSAFEDRKQPPASVNLKATMPSEVIISEKREASAISEHDEKKKPKVVEKFETDKIVGGGEADEEVMDGELVEEDEIGGVNGQELFAKAEAFIGNFYKQLKMQREDSSILTSCSSALLRSHCLQSVLTPCSSILTSCSSVLTVSCSSVLTSCSSVLTSAQSRFSFFSLLLSFVLTCHRPSQLNKILLHPHCSISALITHLPQSSSIPKNSNPNPNNQCTS</sequence>
<keyword evidence="2" id="KW-1185">Reference proteome</keyword>
<dbReference type="PANTHER" id="PTHR36887">
    <property type="entry name" value="OS01G0532300 PROTEIN"/>
    <property type="match status" value="1"/>
</dbReference>
<dbReference type="EMBL" id="JAYWIO010000003">
    <property type="protein sequence ID" value="KAK7276864.1"/>
    <property type="molecule type" value="Genomic_DNA"/>
</dbReference>
<reference evidence="1 2" key="1">
    <citation type="submission" date="2024-01" db="EMBL/GenBank/DDBJ databases">
        <title>The genomes of 5 underutilized Papilionoideae crops provide insights into root nodulation and disease resistanc.</title>
        <authorList>
            <person name="Yuan L."/>
        </authorList>
    </citation>
    <scope>NUCLEOTIDE SEQUENCE [LARGE SCALE GENOMIC DNA]</scope>
    <source>
        <strain evidence="1">ZHUSHIDOU_FW_LH</strain>
        <tissue evidence="1">Leaf</tissue>
    </source>
</reference>